<dbReference type="HOGENOM" id="CLU_085403_0_0_4"/>
<dbReference type="eggNOG" id="COG1670">
    <property type="taxonomic scope" value="Bacteria"/>
</dbReference>
<protein>
    <recommendedName>
        <fullName evidence="3">DUF4202 domain-containing protein</fullName>
    </recommendedName>
</protein>
<dbReference type="STRING" id="582744.Msip34_2290"/>
<dbReference type="KEGG" id="mei:Msip34_2290"/>
<name>C6X9Z1_METGS</name>
<dbReference type="RefSeq" id="WP_015830837.1">
    <property type="nucleotide sequence ID" value="NC_012969.1"/>
</dbReference>
<dbReference type="EMBL" id="CP001674">
    <property type="protein sequence ID" value="ACT51532.1"/>
    <property type="molecule type" value="Genomic_DNA"/>
</dbReference>
<accession>C6X9Z1</accession>
<dbReference type="AlphaFoldDB" id="C6X9Z1"/>
<reference evidence="2" key="1">
    <citation type="submission" date="2009-07" db="EMBL/GenBank/DDBJ databases">
        <title>Complete sequence of chromosome of Methylovorus sp. SIP3-4.</title>
        <authorList>
            <person name="Lucas S."/>
            <person name="Copeland A."/>
            <person name="Lapidus A."/>
            <person name="Glavina del Rio T."/>
            <person name="Tice H."/>
            <person name="Bruce D."/>
            <person name="Goodwin L."/>
            <person name="Pitluck S."/>
            <person name="Clum A."/>
            <person name="Larimer F."/>
            <person name="Land M."/>
            <person name="Hauser L."/>
            <person name="Kyrpides N."/>
            <person name="Mikhailova N."/>
            <person name="Kayluzhnaya M."/>
            <person name="Chistoserdova L."/>
        </authorList>
    </citation>
    <scope>NUCLEOTIDE SEQUENCE [LARGE SCALE GENOMIC DNA]</scope>
    <source>
        <strain evidence="2">SIP3-4</strain>
    </source>
</reference>
<dbReference type="OrthoDB" id="9799165at2"/>
<dbReference type="InterPro" id="IPR025255">
    <property type="entry name" value="DUF4202"/>
</dbReference>
<proteinExistence type="predicted"/>
<evidence type="ECO:0000313" key="2">
    <source>
        <dbReference type="Proteomes" id="UP000002743"/>
    </source>
</evidence>
<dbReference type="Proteomes" id="UP000002743">
    <property type="component" value="Chromosome"/>
</dbReference>
<organism evidence="1 2">
    <name type="scientific">Methylovorus glucosotrophus (strain SIP3-4)</name>
    <dbReference type="NCBI Taxonomy" id="582744"/>
    <lineage>
        <taxon>Bacteria</taxon>
        <taxon>Pseudomonadati</taxon>
        <taxon>Pseudomonadota</taxon>
        <taxon>Betaproteobacteria</taxon>
        <taxon>Nitrosomonadales</taxon>
        <taxon>Methylophilaceae</taxon>
        <taxon>Methylovorus</taxon>
    </lineage>
</organism>
<dbReference type="PANTHER" id="PTHR41729">
    <property type="entry name" value="GLUTAMYL-TRNA SYNTHETASE"/>
    <property type="match status" value="1"/>
</dbReference>
<evidence type="ECO:0008006" key="3">
    <source>
        <dbReference type="Google" id="ProtNLM"/>
    </source>
</evidence>
<reference evidence="1 2" key="2">
    <citation type="journal article" date="2011" name="J. Bacteriol.">
        <title>Genomes of three methylotrophs from a single niche uncover genetic and metabolic divergence of Methylophilaceae.</title>
        <authorList>
            <person name="Lapidus A."/>
            <person name="Clum A."/>
            <person name="Labutti K."/>
            <person name="Kaluzhnaya M.G."/>
            <person name="Lim S."/>
            <person name="Beck D.A."/>
            <person name="Glavina Del Rio T."/>
            <person name="Nolan M."/>
            <person name="Mavromatis K."/>
            <person name="Huntemann M."/>
            <person name="Lucas S."/>
            <person name="Lidstrom M.E."/>
            <person name="Ivanova N."/>
            <person name="Chistoserdova L."/>
        </authorList>
    </citation>
    <scope>NUCLEOTIDE SEQUENCE [LARGE SCALE GENOMIC DNA]</scope>
    <source>
        <strain evidence="1 2">SIP3-4</strain>
    </source>
</reference>
<keyword evidence="2" id="KW-1185">Reference proteome</keyword>
<dbReference type="PANTHER" id="PTHR41729:SF1">
    <property type="entry name" value="GLUTAMYL-TRNA SYNTHETASE"/>
    <property type="match status" value="1"/>
</dbReference>
<sequence length="205" mass="23192">MTSPQLQQALDAFDARNAKDPKHTVVDGNAMPNELLYAQRMSAMLQRYRPDASEVLQLAARCQHICRWSIARDSYPMTKPGYHQWRNALKAMHAQLASDILRDVGYDDITIQRVAQLVGKAAPLSDPDMQTLEDVIVLVFVEDYLQAFVEQHPDYDTPKLLDILRKTLRKTSPQGREAALTIIRLPDALVPAITQVMQEEGWLPA</sequence>
<evidence type="ECO:0000313" key="1">
    <source>
        <dbReference type="EMBL" id="ACT51532.1"/>
    </source>
</evidence>
<gene>
    <name evidence="1" type="ordered locus">Msip34_2290</name>
</gene>
<dbReference type="Pfam" id="PF13875">
    <property type="entry name" value="DUF4202"/>
    <property type="match status" value="1"/>
</dbReference>